<keyword evidence="5" id="KW-0597">Phosphoprotein</keyword>
<keyword evidence="8" id="KW-0547">Nucleotide-binding</keyword>
<dbReference type="SMART" id="SM00304">
    <property type="entry name" value="HAMP"/>
    <property type="match status" value="1"/>
</dbReference>
<evidence type="ECO:0000256" key="2">
    <source>
        <dbReference type="ARBA" id="ARBA00004651"/>
    </source>
</evidence>
<comment type="caution">
    <text evidence="17">The sequence shown here is derived from an EMBL/GenBank/DDBJ whole genome shotgun (WGS) entry which is preliminary data.</text>
</comment>
<keyword evidence="13 14" id="KW-0472">Membrane</keyword>
<evidence type="ECO:0000256" key="9">
    <source>
        <dbReference type="ARBA" id="ARBA00022777"/>
    </source>
</evidence>
<dbReference type="InterPro" id="IPR010559">
    <property type="entry name" value="Sig_transdc_His_kin_internal"/>
</dbReference>
<evidence type="ECO:0000256" key="7">
    <source>
        <dbReference type="ARBA" id="ARBA00022692"/>
    </source>
</evidence>
<dbReference type="RefSeq" id="WP_067395075.1">
    <property type="nucleotide sequence ID" value="NZ_JXKH01000006.1"/>
</dbReference>
<evidence type="ECO:0000313" key="18">
    <source>
        <dbReference type="Proteomes" id="UP000181884"/>
    </source>
</evidence>
<feature type="transmembrane region" description="Helical" evidence="14">
    <location>
        <begin position="17"/>
        <end position="34"/>
    </location>
</feature>
<evidence type="ECO:0000256" key="11">
    <source>
        <dbReference type="ARBA" id="ARBA00022989"/>
    </source>
</evidence>
<evidence type="ECO:0000256" key="10">
    <source>
        <dbReference type="ARBA" id="ARBA00022840"/>
    </source>
</evidence>
<keyword evidence="4" id="KW-1003">Cell membrane</keyword>
<feature type="transmembrane region" description="Helical" evidence="14">
    <location>
        <begin position="177"/>
        <end position="195"/>
    </location>
</feature>
<dbReference type="AlphaFoldDB" id="A0A1L8RDK7"/>
<dbReference type="SMART" id="SM00387">
    <property type="entry name" value="HATPase_c"/>
    <property type="match status" value="1"/>
</dbReference>
<dbReference type="InterPro" id="IPR003660">
    <property type="entry name" value="HAMP_dom"/>
</dbReference>
<keyword evidence="11 14" id="KW-1133">Transmembrane helix</keyword>
<keyword evidence="7 14" id="KW-0812">Transmembrane</keyword>
<comment type="catalytic activity">
    <reaction evidence="1">
        <text>ATP + protein L-histidine = ADP + protein N-phospho-L-histidine.</text>
        <dbReference type="EC" id="2.7.13.3"/>
    </reaction>
</comment>
<dbReference type="GO" id="GO:0000155">
    <property type="term" value="F:phosphorelay sensor kinase activity"/>
    <property type="evidence" value="ECO:0007669"/>
    <property type="project" value="InterPro"/>
</dbReference>
<feature type="domain" description="Histidine kinase" evidence="15">
    <location>
        <begin position="359"/>
        <end position="473"/>
    </location>
</feature>
<evidence type="ECO:0000256" key="6">
    <source>
        <dbReference type="ARBA" id="ARBA00022679"/>
    </source>
</evidence>
<organism evidence="17 18">
    <name type="scientific">Enterococcus canis</name>
    <dbReference type="NCBI Taxonomy" id="214095"/>
    <lineage>
        <taxon>Bacteria</taxon>
        <taxon>Bacillati</taxon>
        <taxon>Bacillota</taxon>
        <taxon>Bacilli</taxon>
        <taxon>Lactobacillales</taxon>
        <taxon>Enterococcaceae</taxon>
        <taxon>Enterococcus</taxon>
    </lineage>
</organism>
<evidence type="ECO:0000313" key="17">
    <source>
        <dbReference type="EMBL" id="OJG17859.1"/>
    </source>
</evidence>
<dbReference type="InterPro" id="IPR005467">
    <property type="entry name" value="His_kinase_dom"/>
</dbReference>
<dbReference type="SUPFAM" id="SSF158472">
    <property type="entry name" value="HAMP domain-like"/>
    <property type="match status" value="1"/>
</dbReference>
<sequence length="476" mass="54305">MKPPLSIKQIFAQTNKLMLLLAVIPLAVSVLMYTRQIYMYQKTLTNIEEANQIVAKVDQEVLEEMWDLVFGMVPVKNYSEENIITELQRDIGHIRENIQSPREISTLNVSASIIDTIQDYQQQILTNIDAGNSVDKNEAIMNEIDSLTTLLTDRLTDFVRVEIDMASARNQEMIRSLIILTLVELVIISIIVYFVRRNRNFINEQIQQPVNQLITMSQELAAGHLLYRIEPPPTVELNQLTVSLNTMADDLNRLLEENALKQYHLAQSEVRVLQAQITPHFIYNSLDAIVSLIEQEQYEEASEMTYALSDFFRISLSKGKDWIPVERELKHIQDYLTILKIRYGEMLDYSIDVDAELRDYQLLKMVLQPLVENAVYHGTKFVRRAGLIQIIGTSQGANMQFAVTDNGIGMTAERLAEVKAELAKGVDSDFSTGYGLYNVNKRLLLYYGQDAAIAVHSTYRKGTTITLTVPKKKEGM</sequence>
<dbReference type="Gene3D" id="3.30.565.10">
    <property type="entry name" value="Histidine kinase-like ATPase, C-terminal domain"/>
    <property type="match status" value="1"/>
</dbReference>
<keyword evidence="6" id="KW-0808">Transferase</keyword>
<dbReference type="CDD" id="cd06225">
    <property type="entry name" value="HAMP"/>
    <property type="match status" value="1"/>
</dbReference>
<protein>
    <recommendedName>
        <fullName evidence="3">histidine kinase</fullName>
        <ecNumber evidence="3">2.7.13.3</ecNumber>
    </recommendedName>
</protein>
<keyword evidence="9 17" id="KW-0418">Kinase</keyword>
<dbReference type="InterPro" id="IPR050640">
    <property type="entry name" value="Bact_2-comp_sensor_kinase"/>
</dbReference>
<evidence type="ECO:0000256" key="5">
    <source>
        <dbReference type="ARBA" id="ARBA00022553"/>
    </source>
</evidence>
<dbReference type="PANTHER" id="PTHR34220">
    <property type="entry name" value="SENSOR HISTIDINE KINASE YPDA"/>
    <property type="match status" value="1"/>
</dbReference>
<dbReference type="Gene3D" id="6.10.340.10">
    <property type="match status" value="1"/>
</dbReference>
<name>A0A1L8RDK7_9ENTE</name>
<dbReference type="GO" id="GO:0005886">
    <property type="term" value="C:plasma membrane"/>
    <property type="evidence" value="ECO:0007669"/>
    <property type="project" value="UniProtKB-SubCell"/>
</dbReference>
<gene>
    <name evidence="17" type="ORF">RU97_GL002405</name>
</gene>
<dbReference type="PROSITE" id="PS50885">
    <property type="entry name" value="HAMP"/>
    <property type="match status" value="1"/>
</dbReference>
<keyword evidence="12" id="KW-0902">Two-component regulatory system</keyword>
<evidence type="ECO:0000256" key="4">
    <source>
        <dbReference type="ARBA" id="ARBA00022475"/>
    </source>
</evidence>
<dbReference type="GO" id="GO:0005524">
    <property type="term" value="F:ATP binding"/>
    <property type="evidence" value="ECO:0007669"/>
    <property type="project" value="UniProtKB-KW"/>
</dbReference>
<dbReference type="STRING" id="214095.RU97_GL002405"/>
<evidence type="ECO:0000256" key="8">
    <source>
        <dbReference type="ARBA" id="ARBA00022741"/>
    </source>
</evidence>
<dbReference type="InterPro" id="IPR003594">
    <property type="entry name" value="HATPase_dom"/>
</dbReference>
<dbReference type="InterPro" id="IPR036890">
    <property type="entry name" value="HATPase_C_sf"/>
</dbReference>
<dbReference type="SUPFAM" id="SSF55874">
    <property type="entry name" value="ATPase domain of HSP90 chaperone/DNA topoisomerase II/histidine kinase"/>
    <property type="match status" value="1"/>
</dbReference>
<dbReference type="Proteomes" id="UP000181884">
    <property type="component" value="Unassembled WGS sequence"/>
</dbReference>
<evidence type="ECO:0000256" key="1">
    <source>
        <dbReference type="ARBA" id="ARBA00000085"/>
    </source>
</evidence>
<dbReference type="Pfam" id="PF02518">
    <property type="entry name" value="HATPase_c"/>
    <property type="match status" value="1"/>
</dbReference>
<evidence type="ECO:0000259" key="16">
    <source>
        <dbReference type="PROSITE" id="PS50885"/>
    </source>
</evidence>
<evidence type="ECO:0000256" key="14">
    <source>
        <dbReference type="SAM" id="Phobius"/>
    </source>
</evidence>
<proteinExistence type="predicted"/>
<dbReference type="PROSITE" id="PS50109">
    <property type="entry name" value="HIS_KIN"/>
    <property type="match status" value="1"/>
</dbReference>
<dbReference type="Pfam" id="PF06580">
    <property type="entry name" value="His_kinase"/>
    <property type="match status" value="1"/>
</dbReference>
<dbReference type="EMBL" id="JXKH01000006">
    <property type="protein sequence ID" value="OJG17859.1"/>
    <property type="molecule type" value="Genomic_DNA"/>
</dbReference>
<keyword evidence="18" id="KW-1185">Reference proteome</keyword>
<dbReference type="Pfam" id="PF00672">
    <property type="entry name" value="HAMP"/>
    <property type="match status" value="1"/>
</dbReference>
<evidence type="ECO:0000256" key="3">
    <source>
        <dbReference type="ARBA" id="ARBA00012438"/>
    </source>
</evidence>
<evidence type="ECO:0000256" key="13">
    <source>
        <dbReference type="ARBA" id="ARBA00023136"/>
    </source>
</evidence>
<feature type="domain" description="HAMP" evidence="16">
    <location>
        <begin position="204"/>
        <end position="256"/>
    </location>
</feature>
<dbReference type="EC" id="2.7.13.3" evidence="3"/>
<dbReference type="PANTHER" id="PTHR34220:SF11">
    <property type="entry name" value="SENSOR PROTEIN KINASE HPTS"/>
    <property type="match status" value="1"/>
</dbReference>
<evidence type="ECO:0000256" key="12">
    <source>
        <dbReference type="ARBA" id="ARBA00023012"/>
    </source>
</evidence>
<keyword evidence="10" id="KW-0067">ATP-binding</keyword>
<evidence type="ECO:0000259" key="15">
    <source>
        <dbReference type="PROSITE" id="PS50109"/>
    </source>
</evidence>
<comment type="subcellular location">
    <subcellularLocation>
        <location evidence="2">Cell membrane</location>
        <topology evidence="2">Multi-pass membrane protein</topology>
    </subcellularLocation>
</comment>
<reference evidence="17 18" key="1">
    <citation type="submission" date="2014-12" db="EMBL/GenBank/DDBJ databases">
        <title>Draft genome sequences of 29 type strains of Enterococci.</title>
        <authorList>
            <person name="Zhong Z."/>
            <person name="Sun Z."/>
            <person name="Liu W."/>
            <person name="Zhang W."/>
            <person name="Zhang H."/>
        </authorList>
    </citation>
    <scope>NUCLEOTIDE SEQUENCE [LARGE SCALE GENOMIC DNA]</scope>
    <source>
        <strain evidence="17 18">DSM 17029</strain>
    </source>
</reference>
<accession>A0A1L8RDK7</accession>